<dbReference type="STRING" id="717646.M2MRE2"/>
<dbReference type="KEGG" id="bcom:BAUCODRAFT_129583"/>
<dbReference type="SUPFAM" id="SSF49785">
    <property type="entry name" value="Galactose-binding domain-like"/>
    <property type="match status" value="1"/>
</dbReference>
<dbReference type="InterPro" id="IPR017853">
    <property type="entry name" value="GH"/>
</dbReference>
<evidence type="ECO:0000256" key="2">
    <source>
        <dbReference type="ARBA" id="ARBA00009809"/>
    </source>
</evidence>
<dbReference type="Gene3D" id="2.60.120.260">
    <property type="entry name" value="Galactose-binding domain-like"/>
    <property type="match status" value="1"/>
</dbReference>
<evidence type="ECO:0000256" key="1">
    <source>
        <dbReference type="ARBA" id="ARBA00001412"/>
    </source>
</evidence>
<dbReference type="Pfam" id="PF01301">
    <property type="entry name" value="Glyco_hydro_35"/>
    <property type="match status" value="1"/>
</dbReference>
<keyword evidence="12" id="KW-1185">Reference proteome</keyword>
<evidence type="ECO:0000313" key="11">
    <source>
        <dbReference type="EMBL" id="EMC99411.1"/>
    </source>
</evidence>
<dbReference type="InterPro" id="IPR031330">
    <property type="entry name" value="Gly_Hdrlase_35_cat"/>
</dbReference>
<organism evidence="11 12">
    <name type="scientific">Baudoinia panamericana (strain UAMH 10762)</name>
    <name type="common">Angels' share fungus</name>
    <name type="synonym">Baudoinia compniacensis (strain UAMH 10762)</name>
    <dbReference type="NCBI Taxonomy" id="717646"/>
    <lineage>
        <taxon>Eukaryota</taxon>
        <taxon>Fungi</taxon>
        <taxon>Dikarya</taxon>
        <taxon>Ascomycota</taxon>
        <taxon>Pezizomycotina</taxon>
        <taxon>Dothideomycetes</taxon>
        <taxon>Dothideomycetidae</taxon>
        <taxon>Mycosphaerellales</taxon>
        <taxon>Teratosphaeriaceae</taxon>
        <taxon>Baudoinia</taxon>
    </lineage>
</organism>
<evidence type="ECO:0000313" key="12">
    <source>
        <dbReference type="Proteomes" id="UP000011761"/>
    </source>
</evidence>
<evidence type="ECO:0000256" key="6">
    <source>
        <dbReference type="ARBA" id="ARBA00023180"/>
    </source>
</evidence>
<dbReference type="EC" id="3.2.1.23" evidence="3"/>
<dbReference type="InterPro" id="IPR001944">
    <property type="entry name" value="Glycoside_Hdrlase_35"/>
</dbReference>
<feature type="domain" description="Glycoside hydrolase 35 catalytic" evidence="9">
    <location>
        <begin position="34"/>
        <end position="288"/>
    </location>
</feature>
<reference evidence="11 12" key="1">
    <citation type="journal article" date="2012" name="PLoS Pathog.">
        <title>Diverse lifestyles and strategies of plant pathogenesis encoded in the genomes of eighteen Dothideomycetes fungi.</title>
        <authorList>
            <person name="Ohm R.A."/>
            <person name="Feau N."/>
            <person name="Henrissat B."/>
            <person name="Schoch C.L."/>
            <person name="Horwitz B.A."/>
            <person name="Barry K.W."/>
            <person name="Condon B.J."/>
            <person name="Copeland A.C."/>
            <person name="Dhillon B."/>
            <person name="Glaser F."/>
            <person name="Hesse C.N."/>
            <person name="Kosti I."/>
            <person name="LaButti K."/>
            <person name="Lindquist E.A."/>
            <person name="Lucas S."/>
            <person name="Salamov A.A."/>
            <person name="Bradshaw R.E."/>
            <person name="Ciuffetti L."/>
            <person name="Hamelin R.C."/>
            <person name="Kema G.H.J."/>
            <person name="Lawrence C."/>
            <person name="Scott J.A."/>
            <person name="Spatafora J.W."/>
            <person name="Turgeon B.G."/>
            <person name="de Wit P.J.G.M."/>
            <person name="Zhong S."/>
            <person name="Goodwin S.B."/>
            <person name="Grigoriev I.V."/>
        </authorList>
    </citation>
    <scope>NUCLEOTIDE SEQUENCE [LARGE SCALE GENOMIC DNA]</scope>
    <source>
        <strain evidence="11 12">UAMH 10762</strain>
    </source>
</reference>
<dbReference type="GO" id="GO:0005975">
    <property type="term" value="P:carbohydrate metabolic process"/>
    <property type="evidence" value="ECO:0007669"/>
    <property type="project" value="InterPro"/>
</dbReference>
<sequence length="473" mass="52882">MKLFAVIIVYVALALHVRAISDRLTDLMTWDEYSLLVNGSRVYIFSGEIHCERVPVPALWRDVLEKYKANGLNAVSIYYFWSYHSARQGQFDFTGPGKSVQELLDIAKDVGLYVIARPGPYDSAETNGEGLALWGSDGSLGGVRTSDEKYHQAWLPYITEISTVLAANQITHGGDVILQQIENELQETTHDPNNTLVVYMEQIENATRSAGERSGSWSTDYENVGGAVNVYGLDSHPGGLSCTNINSGFQVVRNYYQWFQNYSYTQPEFLPEFEAGNLLGWGTYFYDQCLAEHDPAFDADGKYIPQIGPQTRFPFPPGVINNNGANTISIALWAQTDAGARLSNCMLFTYGQYQTGFDFNQDWSALQPMWTADRLHYVWCGVAACPMHLSAAWCKRLQMRINMRFSSSAYSVPTRASKRRSLAPRMISPCSTPSSLRDLLTPDWLSQCARPSVRTSASNKPYHAPIPPDCQAI</sequence>
<keyword evidence="7" id="KW-0326">Glycosidase</keyword>
<dbReference type="PANTHER" id="PTHR23421">
    <property type="entry name" value="BETA-GALACTOSIDASE RELATED"/>
    <property type="match status" value="1"/>
</dbReference>
<dbReference type="GeneID" id="19108203"/>
<keyword evidence="4 8" id="KW-0732">Signal</keyword>
<dbReference type="Pfam" id="PF13364">
    <property type="entry name" value="BetaGal_ABD2"/>
    <property type="match status" value="1"/>
</dbReference>
<dbReference type="eggNOG" id="KOG0496">
    <property type="taxonomic scope" value="Eukaryota"/>
</dbReference>
<dbReference type="Gene3D" id="3.20.20.80">
    <property type="entry name" value="Glycosidases"/>
    <property type="match status" value="1"/>
</dbReference>
<evidence type="ECO:0000259" key="9">
    <source>
        <dbReference type="Pfam" id="PF01301"/>
    </source>
</evidence>
<dbReference type="SUPFAM" id="SSF51445">
    <property type="entry name" value="(Trans)glycosidases"/>
    <property type="match status" value="1"/>
</dbReference>
<feature type="domain" description="Beta-galactosidase jelly roll" evidence="10">
    <location>
        <begin position="301"/>
        <end position="337"/>
    </location>
</feature>
<dbReference type="GO" id="GO:0004565">
    <property type="term" value="F:beta-galactosidase activity"/>
    <property type="evidence" value="ECO:0007669"/>
    <property type="project" value="UniProtKB-EC"/>
</dbReference>
<evidence type="ECO:0000259" key="10">
    <source>
        <dbReference type="Pfam" id="PF13364"/>
    </source>
</evidence>
<dbReference type="Proteomes" id="UP000011761">
    <property type="component" value="Unassembled WGS sequence"/>
</dbReference>
<dbReference type="PRINTS" id="PR00742">
    <property type="entry name" value="GLHYDRLASE35"/>
</dbReference>
<protein>
    <recommendedName>
        <fullName evidence="3">beta-galactosidase</fullName>
        <ecNumber evidence="3">3.2.1.23</ecNumber>
    </recommendedName>
</protein>
<evidence type="ECO:0000256" key="3">
    <source>
        <dbReference type="ARBA" id="ARBA00012756"/>
    </source>
</evidence>
<comment type="similarity">
    <text evidence="2">Belongs to the glycosyl hydrolase 35 family.</text>
</comment>
<dbReference type="OrthoDB" id="1657402at2759"/>
<feature type="signal peptide" evidence="8">
    <location>
        <begin position="1"/>
        <end position="19"/>
    </location>
</feature>
<dbReference type="InterPro" id="IPR008979">
    <property type="entry name" value="Galactose-bd-like_sf"/>
</dbReference>
<evidence type="ECO:0000256" key="7">
    <source>
        <dbReference type="ARBA" id="ARBA00023295"/>
    </source>
</evidence>
<comment type="catalytic activity">
    <reaction evidence="1">
        <text>Hydrolysis of terminal non-reducing beta-D-galactose residues in beta-D-galactosides.</text>
        <dbReference type="EC" id="3.2.1.23"/>
    </reaction>
</comment>
<dbReference type="AlphaFoldDB" id="M2MRE2"/>
<feature type="chain" id="PRO_5004022062" description="beta-galactosidase" evidence="8">
    <location>
        <begin position="20"/>
        <end position="473"/>
    </location>
</feature>
<dbReference type="HOGENOM" id="CLU_577436_0_0_1"/>
<evidence type="ECO:0000256" key="5">
    <source>
        <dbReference type="ARBA" id="ARBA00022801"/>
    </source>
</evidence>
<evidence type="ECO:0000256" key="4">
    <source>
        <dbReference type="ARBA" id="ARBA00022729"/>
    </source>
</evidence>
<accession>M2MRE2</accession>
<keyword evidence="6" id="KW-0325">Glycoprotein</keyword>
<dbReference type="RefSeq" id="XP_007674284.1">
    <property type="nucleotide sequence ID" value="XM_007676094.1"/>
</dbReference>
<keyword evidence="5 11" id="KW-0378">Hydrolase</keyword>
<dbReference type="EMBL" id="KB445552">
    <property type="protein sequence ID" value="EMC99411.1"/>
    <property type="molecule type" value="Genomic_DNA"/>
</dbReference>
<evidence type="ECO:0000256" key="8">
    <source>
        <dbReference type="SAM" id="SignalP"/>
    </source>
</evidence>
<gene>
    <name evidence="11" type="ORF">BAUCODRAFT_129583</name>
</gene>
<dbReference type="InterPro" id="IPR025300">
    <property type="entry name" value="BetaGal_jelly_roll_dom"/>
</dbReference>
<name>M2MRE2_BAUPA</name>
<proteinExistence type="inferred from homology"/>